<protein>
    <submittedName>
        <fullName evidence="1">Uncharacterized protein</fullName>
    </submittedName>
</protein>
<dbReference type="Proteomes" id="UP000659061">
    <property type="component" value="Unassembled WGS sequence"/>
</dbReference>
<evidence type="ECO:0000313" key="5">
    <source>
        <dbReference type="Proteomes" id="UP000659061"/>
    </source>
</evidence>
<dbReference type="EMBL" id="JACBZN010000001">
    <property type="protein sequence ID" value="NYI38029.1"/>
    <property type="molecule type" value="Genomic_DNA"/>
</dbReference>
<name>A0A8I0FZ92_9ACTN</name>
<evidence type="ECO:0000313" key="4">
    <source>
        <dbReference type="Proteomes" id="UP000587211"/>
    </source>
</evidence>
<reference evidence="1" key="2">
    <citation type="submission" date="2020-09" db="EMBL/GenBank/DDBJ databases">
        <title>Novel species in genus Aeromicrobium.</title>
        <authorList>
            <person name="Zhang G."/>
        </authorList>
    </citation>
    <scope>NUCLEOTIDE SEQUENCE</scope>
    <source>
        <strain evidence="1">SSW1-57</strain>
    </source>
</reference>
<comment type="caution">
    <text evidence="1">The sequence shown here is derived from an EMBL/GenBank/DDBJ whole genome shotgun (WGS) entry which is preliminary data.</text>
</comment>
<dbReference type="EMBL" id="JACWMT010000003">
    <property type="protein sequence ID" value="MBD1271226.1"/>
    <property type="molecule type" value="Genomic_DNA"/>
</dbReference>
<evidence type="ECO:0000313" key="2">
    <source>
        <dbReference type="EMBL" id="MBD1271226.1"/>
    </source>
</evidence>
<organism evidence="1 5">
    <name type="scientific">Aeromicrobium tamlense</name>
    <dbReference type="NCBI Taxonomy" id="375541"/>
    <lineage>
        <taxon>Bacteria</taxon>
        <taxon>Bacillati</taxon>
        <taxon>Actinomycetota</taxon>
        <taxon>Actinomycetes</taxon>
        <taxon>Propionibacteriales</taxon>
        <taxon>Nocardioidaceae</taxon>
        <taxon>Aeromicrobium</taxon>
    </lineage>
</organism>
<accession>A0A8I0FZ92</accession>
<evidence type="ECO:0000313" key="1">
    <source>
        <dbReference type="EMBL" id="MBD1270642.1"/>
    </source>
</evidence>
<gene>
    <name evidence="3" type="ORF">BJ975_001404</name>
    <name evidence="1" type="ORF">IDH50_10400</name>
    <name evidence="2" type="ORF">IDH50_13360</name>
</gene>
<reference evidence="3 4" key="1">
    <citation type="submission" date="2020-07" db="EMBL/GenBank/DDBJ databases">
        <title>Sequencing the genomes of 1000 actinobacteria strains.</title>
        <authorList>
            <person name="Klenk H.-P."/>
        </authorList>
    </citation>
    <scope>NUCLEOTIDE SEQUENCE [LARGE SCALE GENOMIC DNA]</scope>
    <source>
        <strain evidence="3 4">DSM 19087</strain>
    </source>
</reference>
<dbReference type="Proteomes" id="UP000587211">
    <property type="component" value="Unassembled WGS sequence"/>
</dbReference>
<dbReference type="AlphaFoldDB" id="A0A8I0FZ92"/>
<sequence>MTLVFDGTIEVHYGFGHLQERGDDPAELDMAGQRNGLCGAKTAGQLVFLIGLHTGGIRFAIDWLDSEPSLDESWEDVVEVSIDVPAGDIVLATFDDWRDVPLPASGPHRARLHASGLDEARELPSAELGPDRYLLQLWPAPITPDAVIRQTSQAAARMHASPIGTPRHN</sequence>
<evidence type="ECO:0000313" key="3">
    <source>
        <dbReference type="EMBL" id="NYI38029.1"/>
    </source>
</evidence>
<keyword evidence="4" id="KW-1185">Reference proteome</keyword>
<dbReference type="RefSeq" id="WP_179424480.1">
    <property type="nucleotide sequence ID" value="NZ_BAAAMP010000001.1"/>
</dbReference>
<proteinExistence type="predicted"/>
<dbReference type="EMBL" id="JACWMT010000002">
    <property type="protein sequence ID" value="MBD1270642.1"/>
    <property type="molecule type" value="Genomic_DNA"/>
</dbReference>